<dbReference type="Gene3D" id="3.30.1360.20">
    <property type="entry name" value="Transcriptional coactivator/pterin dehydratase"/>
    <property type="match status" value="1"/>
</dbReference>
<reference evidence="5 6" key="1">
    <citation type="submission" date="2023-01" db="EMBL/GenBank/DDBJ databases">
        <title>Novel species of the genus Asticcacaulis isolated from rivers.</title>
        <authorList>
            <person name="Lu H."/>
        </authorList>
    </citation>
    <scope>NUCLEOTIDE SEQUENCE [LARGE SCALE GENOMIC DNA]</scope>
    <source>
        <strain evidence="5 6">DXS10W</strain>
    </source>
</reference>
<evidence type="ECO:0000256" key="2">
    <source>
        <dbReference type="ARBA" id="ARBA00006472"/>
    </source>
</evidence>
<dbReference type="Proteomes" id="UP001216595">
    <property type="component" value="Unassembled WGS sequence"/>
</dbReference>
<organism evidence="5 6">
    <name type="scientific">Asticcacaulis currens</name>
    <dbReference type="NCBI Taxonomy" id="2984210"/>
    <lineage>
        <taxon>Bacteria</taxon>
        <taxon>Pseudomonadati</taxon>
        <taxon>Pseudomonadota</taxon>
        <taxon>Alphaproteobacteria</taxon>
        <taxon>Caulobacterales</taxon>
        <taxon>Caulobacteraceae</taxon>
        <taxon>Asticcacaulis</taxon>
    </lineage>
</organism>
<evidence type="ECO:0000313" key="6">
    <source>
        <dbReference type="Proteomes" id="UP001216595"/>
    </source>
</evidence>
<dbReference type="NCBIfam" id="NF002018">
    <property type="entry name" value="PRK00823.1-3"/>
    <property type="match status" value="1"/>
</dbReference>
<dbReference type="HAMAP" id="MF_00434">
    <property type="entry name" value="Pterin_4_alpha"/>
    <property type="match status" value="1"/>
</dbReference>
<comment type="similarity">
    <text evidence="2 4">Belongs to the pterin-4-alpha-carbinolamine dehydratase family.</text>
</comment>
<name>A0ABT5IDY9_9CAUL</name>
<dbReference type="SUPFAM" id="SSF55248">
    <property type="entry name" value="PCD-like"/>
    <property type="match status" value="1"/>
</dbReference>
<gene>
    <name evidence="5" type="ORF">PQU94_07160</name>
</gene>
<dbReference type="InterPro" id="IPR036428">
    <property type="entry name" value="PCD_sf"/>
</dbReference>
<dbReference type="InterPro" id="IPR001533">
    <property type="entry name" value="Pterin_deHydtase"/>
</dbReference>
<evidence type="ECO:0000256" key="1">
    <source>
        <dbReference type="ARBA" id="ARBA00001554"/>
    </source>
</evidence>
<evidence type="ECO:0000256" key="3">
    <source>
        <dbReference type="ARBA" id="ARBA00023239"/>
    </source>
</evidence>
<dbReference type="GO" id="GO:0008124">
    <property type="term" value="F:4-alpha-hydroxytetrahydrobiopterin dehydratase activity"/>
    <property type="evidence" value="ECO:0007669"/>
    <property type="project" value="UniProtKB-EC"/>
</dbReference>
<keyword evidence="6" id="KW-1185">Reference proteome</keyword>
<dbReference type="PANTHER" id="PTHR12599:SF0">
    <property type="entry name" value="PTERIN-4-ALPHA-CARBINOLAMINE DEHYDRATASE"/>
    <property type="match status" value="1"/>
</dbReference>
<dbReference type="EC" id="4.2.1.96" evidence="4"/>
<dbReference type="RefSeq" id="WP_272740779.1">
    <property type="nucleotide sequence ID" value="NZ_JAQQKW010000003.1"/>
</dbReference>
<proteinExistence type="inferred from homology"/>
<dbReference type="PANTHER" id="PTHR12599">
    <property type="entry name" value="PTERIN-4-ALPHA-CARBINOLAMINE DEHYDRATASE"/>
    <property type="match status" value="1"/>
</dbReference>
<dbReference type="Pfam" id="PF01329">
    <property type="entry name" value="Pterin_4a"/>
    <property type="match status" value="1"/>
</dbReference>
<evidence type="ECO:0000313" key="5">
    <source>
        <dbReference type="EMBL" id="MDC7694060.1"/>
    </source>
</evidence>
<comment type="caution">
    <text evidence="5">The sequence shown here is derived from an EMBL/GenBank/DDBJ whole genome shotgun (WGS) entry which is preliminary data.</text>
</comment>
<dbReference type="EMBL" id="JAQQKW010000003">
    <property type="protein sequence ID" value="MDC7694060.1"/>
    <property type="molecule type" value="Genomic_DNA"/>
</dbReference>
<dbReference type="NCBIfam" id="NF002017">
    <property type="entry name" value="PRK00823.1-2"/>
    <property type="match status" value="1"/>
</dbReference>
<sequence length="110" mass="12092">MHADLPPATPLMPAEIAALPQRLPLWTREAGDKAIERHLRFTDFTAAFGFMSAVAQAAERLDHHPEWSNVYDRVSIRLTTHDTGGLSDRDVALAEAIDAAATRFNAARAK</sequence>
<evidence type="ECO:0000256" key="4">
    <source>
        <dbReference type="HAMAP-Rule" id="MF_00434"/>
    </source>
</evidence>
<protein>
    <recommendedName>
        <fullName evidence="4">Putative pterin-4-alpha-carbinolamine dehydratase</fullName>
        <shortName evidence="4">PHS</shortName>
        <ecNumber evidence="4">4.2.1.96</ecNumber>
    </recommendedName>
    <alternativeName>
        <fullName evidence="4">4-alpha-hydroxy-tetrahydropterin dehydratase</fullName>
    </alternativeName>
    <alternativeName>
        <fullName evidence="4">Pterin carbinolamine dehydratase</fullName>
        <shortName evidence="4">PCD</shortName>
    </alternativeName>
</protein>
<keyword evidence="3 4" id="KW-0456">Lyase</keyword>
<comment type="catalytic activity">
    <reaction evidence="1 4">
        <text>(4aS,6R)-4a-hydroxy-L-erythro-5,6,7,8-tetrahydrobiopterin = (6R)-L-erythro-6,7-dihydrobiopterin + H2O</text>
        <dbReference type="Rhea" id="RHEA:11920"/>
        <dbReference type="ChEBI" id="CHEBI:15377"/>
        <dbReference type="ChEBI" id="CHEBI:15642"/>
        <dbReference type="ChEBI" id="CHEBI:43120"/>
        <dbReference type="EC" id="4.2.1.96"/>
    </reaction>
</comment>
<accession>A0ABT5IDY9</accession>